<dbReference type="InterPro" id="IPR052698">
    <property type="entry name" value="MoCofactor_Util/Proc"/>
</dbReference>
<dbReference type="EMBL" id="JAXAFJ010000001">
    <property type="protein sequence ID" value="MDX6804877.1"/>
    <property type="molecule type" value="Genomic_DNA"/>
</dbReference>
<dbReference type="Gene3D" id="3.40.50.720">
    <property type="entry name" value="NAD(P)-binding Rossmann-like Domain"/>
    <property type="match status" value="1"/>
</dbReference>
<dbReference type="InterPro" id="IPR003777">
    <property type="entry name" value="XdhC_CoxI"/>
</dbReference>
<dbReference type="InterPro" id="IPR027051">
    <property type="entry name" value="XdhC_Rossmann_dom"/>
</dbReference>
<dbReference type="PANTHER" id="PTHR30388:SF4">
    <property type="entry name" value="MOLYBDENUM COFACTOR INSERTION CHAPERONE PAOD"/>
    <property type="match status" value="1"/>
</dbReference>
<name>A0ABU4RJ56_9HYPH</name>
<dbReference type="PANTHER" id="PTHR30388">
    <property type="entry name" value="ALDEHYDE OXIDOREDUCTASE MOLYBDENUM COFACTOR ASSEMBLY PROTEIN"/>
    <property type="match status" value="1"/>
</dbReference>
<dbReference type="Proteomes" id="UP001274321">
    <property type="component" value="Unassembled WGS sequence"/>
</dbReference>
<feature type="domain" description="XdhC- CoxI" evidence="1">
    <location>
        <begin position="17"/>
        <end position="81"/>
    </location>
</feature>
<sequence length="323" mass="34187">MKNPSSIFRFLLDASSRRESSALVTITGVRGGSSRELGAHMAVSETGATSGSVSSGCVERVIVGEAQRVIASGQAEILRFGVGSRYLDVRLPCGGSLDLLVTPHPADRALLRAIRLLEERRPATLQLSTTGEVQAEDAGCSGLPEWSEDTFTVTHSPLLRLCIIGGGQEVEALVRLAKTHGAEAVVLSPDAATVEASFARGALAFHLESPSFPVEDVCDSHTAVVTLFHDHSWEPQILAAALGSDALFVGAMGSASTQHRRLERLQPLGVPADRRNRLAGPIGLVPGARDPDTLAVSILAQAVAEYEAHRRASRRIMARPGIV</sequence>
<evidence type="ECO:0000313" key="3">
    <source>
        <dbReference type="EMBL" id="MDX6804877.1"/>
    </source>
</evidence>
<dbReference type="Pfam" id="PF13478">
    <property type="entry name" value="XdhC_C"/>
    <property type="match status" value="1"/>
</dbReference>
<keyword evidence="4" id="KW-1185">Reference proteome</keyword>
<evidence type="ECO:0000313" key="4">
    <source>
        <dbReference type="Proteomes" id="UP001274321"/>
    </source>
</evidence>
<proteinExistence type="predicted"/>
<gene>
    <name evidence="3" type="ORF">SCD90_02260</name>
</gene>
<protein>
    <submittedName>
        <fullName evidence="3">XdhC family protein</fullName>
    </submittedName>
</protein>
<organism evidence="3 4">
    <name type="scientific">Terrihabitans rhizophilus</name>
    <dbReference type="NCBI Taxonomy" id="3092662"/>
    <lineage>
        <taxon>Bacteria</taxon>
        <taxon>Pseudomonadati</taxon>
        <taxon>Pseudomonadota</taxon>
        <taxon>Alphaproteobacteria</taxon>
        <taxon>Hyphomicrobiales</taxon>
        <taxon>Terrihabitans</taxon>
    </lineage>
</organism>
<dbReference type="RefSeq" id="WP_319842991.1">
    <property type="nucleotide sequence ID" value="NZ_JAXAFJ010000001.1"/>
</dbReference>
<reference evidence="3 4" key="1">
    <citation type="submission" date="2023-11" db="EMBL/GenBank/DDBJ databases">
        <authorList>
            <person name="Bao R."/>
        </authorList>
    </citation>
    <scope>NUCLEOTIDE SEQUENCE [LARGE SCALE GENOMIC DNA]</scope>
    <source>
        <strain evidence="3 4">PJ23</strain>
    </source>
</reference>
<accession>A0ABU4RJ56</accession>
<evidence type="ECO:0000259" key="2">
    <source>
        <dbReference type="Pfam" id="PF13478"/>
    </source>
</evidence>
<evidence type="ECO:0000259" key="1">
    <source>
        <dbReference type="Pfam" id="PF02625"/>
    </source>
</evidence>
<feature type="domain" description="XdhC Rossmann" evidence="2">
    <location>
        <begin position="161"/>
        <end position="301"/>
    </location>
</feature>
<comment type="caution">
    <text evidence="3">The sequence shown here is derived from an EMBL/GenBank/DDBJ whole genome shotgun (WGS) entry which is preliminary data.</text>
</comment>
<dbReference type="Pfam" id="PF02625">
    <property type="entry name" value="XdhC_CoxI"/>
    <property type="match status" value="1"/>
</dbReference>